<dbReference type="Pfam" id="PF00975">
    <property type="entry name" value="Thioesterase"/>
    <property type="match status" value="1"/>
</dbReference>
<accession>A0A640S2F1</accession>
<dbReference type="GO" id="GO:0008610">
    <property type="term" value="P:lipid biosynthetic process"/>
    <property type="evidence" value="ECO:0007669"/>
    <property type="project" value="TreeGrafter"/>
</dbReference>
<comment type="similarity">
    <text evidence="1">Belongs to the thioesterase family.</text>
</comment>
<evidence type="ECO:0000313" key="4">
    <source>
        <dbReference type="EMBL" id="GFE05643.1"/>
    </source>
</evidence>
<dbReference type="RefSeq" id="WP_246295649.1">
    <property type="nucleotide sequence ID" value="NZ_BAAATH010000004.1"/>
</dbReference>
<dbReference type="AlphaFoldDB" id="A0A640S2F1"/>
<name>A0A640S2F1_9ACTN</name>
<evidence type="ECO:0000313" key="5">
    <source>
        <dbReference type="Proteomes" id="UP000435837"/>
    </source>
</evidence>
<proteinExistence type="inferred from homology"/>
<dbReference type="PANTHER" id="PTHR11487">
    <property type="entry name" value="THIOESTERASE"/>
    <property type="match status" value="1"/>
</dbReference>
<gene>
    <name evidence="4" type="primary">rifR_2</name>
    <name evidence="4" type="ORF">Scani_19110</name>
</gene>
<dbReference type="InterPro" id="IPR001031">
    <property type="entry name" value="Thioesterase"/>
</dbReference>
<dbReference type="EMBL" id="BLIN01000003">
    <property type="protein sequence ID" value="GFE05643.1"/>
    <property type="molecule type" value="Genomic_DNA"/>
</dbReference>
<keyword evidence="2 4" id="KW-0378">Hydrolase</keyword>
<dbReference type="InterPro" id="IPR020802">
    <property type="entry name" value="TesA-like"/>
</dbReference>
<protein>
    <submittedName>
        <fullName evidence="4">Oleoyl-ACP hydrolase</fullName>
    </submittedName>
</protein>
<dbReference type="InterPro" id="IPR029058">
    <property type="entry name" value="AB_hydrolase_fold"/>
</dbReference>
<organism evidence="4 5">
    <name type="scientific">Streptomyces caniferus</name>
    <dbReference type="NCBI Taxonomy" id="285557"/>
    <lineage>
        <taxon>Bacteria</taxon>
        <taxon>Bacillati</taxon>
        <taxon>Actinomycetota</taxon>
        <taxon>Actinomycetes</taxon>
        <taxon>Kitasatosporales</taxon>
        <taxon>Streptomycetaceae</taxon>
        <taxon>Streptomyces</taxon>
    </lineage>
</organism>
<sequence length="258" mass="28307">MSPALIHPPGFDGAWLKRYRPVTAPRLRLFCLPYAGGTAGAFHGWAHALPADVELIAVQYPGRQDRLEEPCVAEMDPLADRITEALAPLLDRPFALFGHSMGAAVAYEVALRLETRHRARPRHLFVSGHPSPLRPRSHTDVHLRDEDAMLEWFGELGAMDPAVLADPELRPLVVPSLRADLRLIETYRPAAGRPVNAPMTSYVGDADPGVPPDDAAAWKELTSGEFSFRVFPGGHFYLSDQETEVLADLTERLGGAPV</sequence>
<dbReference type="Proteomes" id="UP000435837">
    <property type="component" value="Unassembled WGS sequence"/>
</dbReference>
<dbReference type="GeneID" id="96640636"/>
<evidence type="ECO:0000259" key="3">
    <source>
        <dbReference type="SMART" id="SM00824"/>
    </source>
</evidence>
<dbReference type="SMART" id="SM00824">
    <property type="entry name" value="PKS_TE"/>
    <property type="match status" value="1"/>
</dbReference>
<dbReference type="GO" id="GO:0016787">
    <property type="term" value="F:hydrolase activity"/>
    <property type="evidence" value="ECO:0007669"/>
    <property type="project" value="UniProtKB-KW"/>
</dbReference>
<reference evidence="4 5" key="1">
    <citation type="submission" date="2019-12" db="EMBL/GenBank/DDBJ databases">
        <title>Whole genome shotgun sequence of Streptomyces caniferus NBRC 15389.</title>
        <authorList>
            <person name="Ichikawa N."/>
            <person name="Kimura A."/>
            <person name="Kitahashi Y."/>
            <person name="Komaki H."/>
            <person name="Tamura T."/>
        </authorList>
    </citation>
    <scope>NUCLEOTIDE SEQUENCE [LARGE SCALE GENOMIC DNA]</scope>
    <source>
        <strain evidence="4 5">NBRC 15389</strain>
    </source>
</reference>
<feature type="domain" description="Thioesterase TesA-like" evidence="3">
    <location>
        <begin position="30"/>
        <end position="253"/>
    </location>
</feature>
<dbReference type="Gene3D" id="3.40.50.1820">
    <property type="entry name" value="alpha/beta hydrolase"/>
    <property type="match status" value="1"/>
</dbReference>
<comment type="caution">
    <text evidence="4">The sequence shown here is derived from an EMBL/GenBank/DDBJ whole genome shotgun (WGS) entry which is preliminary data.</text>
</comment>
<dbReference type="SUPFAM" id="SSF53474">
    <property type="entry name" value="alpha/beta-Hydrolases"/>
    <property type="match status" value="1"/>
</dbReference>
<dbReference type="PANTHER" id="PTHR11487:SF0">
    <property type="entry name" value="S-ACYL FATTY ACID SYNTHASE THIOESTERASE, MEDIUM CHAIN"/>
    <property type="match status" value="1"/>
</dbReference>
<dbReference type="InterPro" id="IPR012223">
    <property type="entry name" value="TEII"/>
</dbReference>
<evidence type="ECO:0000256" key="2">
    <source>
        <dbReference type="ARBA" id="ARBA00022801"/>
    </source>
</evidence>
<evidence type="ECO:0000256" key="1">
    <source>
        <dbReference type="ARBA" id="ARBA00007169"/>
    </source>
</evidence>